<dbReference type="InterPro" id="IPR000390">
    <property type="entry name" value="Small_drug/metabolite_transptr"/>
</dbReference>
<dbReference type="AlphaFoldDB" id="A0A1H3SIG7"/>
<comment type="similarity">
    <text evidence="7">Belongs to the drug/metabolite transporter (DMT) superfamily. Small multidrug resistance (SMR) (TC 2.A.7.1) family.</text>
</comment>
<dbReference type="Proteomes" id="UP000199529">
    <property type="component" value="Unassembled WGS sequence"/>
</dbReference>
<dbReference type="Gene3D" id="1.10.3730.20">
    <property type="match status" value="1"/>
</dbReference>
<keyword evidence="10" id="KW-1185">Reference proteome</keyword>
<protein>
    <submittedName>
        <fullName evidence="9">Quaternary ammonium compound-resistance protein SugE</fullName>
    </submittedName>
</protein>
<accession>A0A1H3SIG7</accession>
<keyword evidence="5 8" id="KW-1133">Transmembrane helix</keyword>
<keyword evidence="4 7" id="KW-0812">Transmembrane</keyword>
<evidence type="ECO:0000256" key="8">
    <source>
        <dbReference type="SAM" id="Phobius"/>
    </source>
</evidence>
<evidence type="ECO:0000256" key="2">
    <source>
        <dbReference type="ARBA" id="ARBA00022448"/>
    </source>
</evidence>
<dbReference type="PANTHER" id="PTHR30561:SF0">
    <property type="entry name" value="GUANIDINIUM EXPORTER"/>
    <property type="match status" value="1"/>
</dbReference>
<sequence>MAWVILVAAGLLEIVWSLALKHAEGMTRLWPAVLGIGVAMVSLGMLSVALKDLPVGSAYAIWVGIGTVGVAAVGMIFLSEPVTFSRLAFLALIVVGIAGLKFVEG</sequence>
<dbReference type="RefSeq" id="WP_093276653.1">
    <property type="nucleotide sequence ID" value="NZ_FNOK01000065.1"/>
</dbReference>
<evidence type="ECO:0000256" key="7">
    <source>
        <dbReference type="RuleBase" id="RU003942"/>
    </source>
</evidence>
<dbReference type="EMBL" id="FNOK01000065">
    <property type="protein sequence ID" value="SDZ37490.1"/>
    <property type="molecule type" value="Genomic_DNA"/>
</dbReference>
<reference evidence="10" key="1">
    <citation type="submission" date="2016-10" db="EMBL/GenBank/DDBJ databases">
        <authorList>
            <person name="Varghese N."/>
            <person name="Submissions S."/>
        </authorList>
    </citation>
    <scope>NUCLEOTIDE SEQUENCE [LARGE SCALE GENOMIC DNA]</scope>
    <source>
        <strain evidence="10">CGMCC 4.3530</strain>
    </source>
</reference>
<keyword evidence="3" id="KW-1003">Cell membrane</keyword>
<feature type="transmembrane region" description="Helical" evidence="8">
    <location>
        <begin position="57"/>
        <end position="78"/>
    </location>
</feature>
<name>A0A1H3SIG7_9PSEU</name>
<evidence type="ECO:0000256" key="5">
    <source>
        <dbReference type="ARBA" id="ARBA00022989"/>
    </source>
</evidence>
<evidence type="ECO:0000256" key="3">
    <source>
        <dbReference type="ARBA" id="ARBA00022475"/>
    </source>
</evidence>
<dbReference type="FunFam" id="1.10.3730.20:FF:000001">
    <property type="entry name" value="Quaternary ammonium compound resistance transporter SugE"/>
    <property type="match status" value="1"/>
</dbReference>
<feature type="transmembrane region" description="Helical" evidence="8">
    <location>
        <begin position="84"/>
        <end position="103"/>
    </location>
</feature>
<feature type="transmembrane region" description="Helical" evidence="8">
    <location>
        <begin position="29"/>
        <end position="50"/>
    </location>
</feature>
<dbReference type="GO" id="GO:0022857">
    <property type="term" value="F:transmembrane transporter activity"/>
    <property type="evidence" value="ECO:0007669"/>
    <property type="project" value="InterPro"/>
</dbReference>
<dbReference type="InterPro" id="IPR045324">
    <property type="entry name" value="Small_multidrug_res"/>
</dbReference>
<dbReference type="PANTHER" id="PTHR30561">
    <property type="entry name" value="SMR FAMILY PROTON-DEPENDENT DRUG EFFLUX TRANSPORTER SUGE"/>
    <property type="match status" value="1"/>
</dbReference>
<evidence type="ECO:0000256" key="4">
    <source>
        <dbReference type="ARBA" id="ARBA00022692"/>
    </source>
</evidence>
<proteinExistence type="inferred from homology"/>
<dbReference type="GO" id="GO:0005886">
    <property type="term" value="C:plasma membrane"/>
    <property type="evidence" value="ECO:0007669"/>
    <property type="project" value="UniProtKB-SubCell"/>
</dbReference>
<dbReference type="InterPro" id="IPR037185">
    <property type="entry name" value="EmrE-like"/>
</dbReference>
<keyword evidence="2" id="KW-0813">Transport</keyword>
<dbReference type="Pfam" id="PF00893">
    <property type="entry name" value="Multi_Drug_Res"/>
    <property type="match status" value="1"/>
</dbReference>
<dbReference type="SUPFAM" id="SSF103481">
    <property type="entry name" value="Multidrug resistance efflux transporter EmrE"/>
    <property type="match status" value="1"/>
</dbReference>
<comment type="subcellular location">
    <subcellularLocation>
        <location evidence="1 7">Cell membrane</location>
        <topology evidence="1 7">Multi-pass membrane protein</topology>
    </subcellularLocation>
</comment>
<evidence type="ECO:0000256" key="6">
    <source>
        <dbReference type="ARBA" id="ARBA00023136"/>
    </source>
</evidence>
<gene>
    <name evidence="9" type="ORF">SAMN05216215_106526</name>
</gene>
<organism evidence="9 10">
    <name type="scientific">Saccharopolyspora shandongensis</name>
    <dbReference type="NCBI Taxonomy" id="418495"/>
    <lineage>
        <taxon>Bacteria</taxon>
        <taxon>Bacillati</taxon>
        <taxon>Actinomycetota</taxon>
        <taxon>Actinomycetes</taxon>
        <taxon>Pseudonocardiales</taxon>
        <taxon>Pseudonocardiaceae</taxon>
        <taxon>Saccharopolyspora</taxon>
    </lineage>
</organism>
<evidence type="ECO:0000313" key="10">
    <source>
        <dbReference type="Proteomes" id="UP000199529"/>
    </source>
</evidence>
<keyword evidence="6 8" id="KW-0472">Membrane</keyword>
<evidence type="ECO:0000313" key="9">
    <source>
        <dbReference type="EMBL" id="SDZ37490.1"/>
    </source>
</evidence>
<evidence type="ECO:0000256" key="1">
    <source>
        <dbReference type="ARBA" id="ARBA00004651"/>
    </source>
</evidence>
<dbReference type="STRING" id="418495.SAMN05216215_106526"/>
<dbReference type="OrthoDB" id="3175079at2"/>